<evidence type="ECO:0000256" key="1">
    <source>
        <dbReference type="SAM" id="MobiDB-lite"/>
    </source>
</evidence>
<dbReference type="EMBL" id="LAZR01061393">
    <property type="protein sequence ID" value="KKK63668.1"/>
    <property type="molecule type" value="Genomic_DNA"/>
</dbReference>
<reference evidence="3" key="1">
    <citation type="journal article" date="2015" name="Nature">
        <title>Complex archaea that bridge the gap between prokaryotes and eukaryotes.</title>
        <authorList>
            <person name="Spang A."/>
            <person name="Saw J.H."/>
            <person name="Jorgensen S.L."/>
            <person name="Zaremba-Niedzwiedzka K."/>
            <person name="Martijn J."/>
            <person name="Lind A.E."/>
            <person name="van Eijk R."/>
            <person name="Schleper C."/>
            <person name="Guy L."/>
            <person name="Ettema T.J."/>
        </authorList>
    </citation>
    <scope>NUCLEOTIDE SEQUENCE</scope>
</reference>
<keyword evidence="2" id="KW-0472">Membrane</keyword>
<organism evidence="3">
    <name type="scientific">marine sediment metagenome</name>
    <dbReference type="NCBI Taxonomy" id="412755"/>
    <lineage>
        <taxon>unclassified sequences</taxon>
        <taxon>metagenomes</taxon>
        <taxon>ecological metagenomes</taxon>
    </lineage>
</organism>
<keyword evidence="2" id="KW-0812">Transmembrane</keyword>
<protein>
    <submittedName>
        <fullName evidence="3">Uncharacterized protein</fullName>
    </submittedName>
</protein>
<feature type="transmembrane region" description="Helical" evidence="2">
    <location>
        <begin position="6"/>
        <end position="24"/>
    </location>
</feature>
<evidence type="ECO:0000313" key="3">
    <source>
        <dbReference type="EMBL" id="KKK63668.1"/>
    </source>
</evidence>
<keyword evidence="2" id="KW-1133">Transmembrane helix</keyword>
<dbReference type="AlphaFoldDB" id="A0A0F8X455"/>
<evidence type="ECO:0000256" key="2">
    <source>
        <dbReference type="SAM" id="Phobius"/>
    </source>
</evidence>
<feature type="region of interest" description="Disordered" evidence="1">
    <location>
        <begin position="45"/>
        <end position="67"/>
    </location>
</feature>
<proteinExistence type="predicted"/>
<name>A0A0F8X455_9ZZZZ</name>
<accession>A0A0F8X455</accession>
<gene>
    <name evidence="3" type="ORF">LCGC14_2991960</name>
</gene>
<comment type="caution">
    <text evidence="3">The sequence shown here is derived from an EMBL/GenBank/DDBJ whole genome shotgun (WGS) entry which is preliminary data.</text>
</comment>
<sequence>MPEIYIGILLWLALQTVFLIAAWARMETRIGHMADSLQRLWSSHDELHPRSSNPGERDHNGHNHEEE</sequence>